<dbReference type="EMBL" id="CP002994">
    <property type="protein sequence ID" value="AEM87922.1"/>
    <property type="molecule type" value="Genomic_DNA"/>
</dbReference>
<feature type="domain" description="Oxo-4-hydroxy-4-carboxy-5-ureidoimidazoline decarboxylase" evidence="8">
    <location>
        <begin position="31"/>
        <end position="174"/>
    </location>
</feature>
<evidence type="ECO:0000256" key="4">
    <source>
        <dbReference type="ARBA" id="ARBA00022631"/>
    </source>
</evidence>
<dbReference type="SUPFAM" id="SSF158694">
    <property type="entry name" value="UraD-Like"/>
    <property type="match status" value="1"/>
</dbReference>
<dbReference type="GO" id="GO:0051997">
    <property type="term" value="F:2-oxo-4-hydroxy-4-carboxy-5-ureidoimidazoline decarboxylase activity"/>
    <property type="evidence" value="ECO:0007669"/>
    <property type="project" value="UniProtKB-EC"/>
</dbReference>
<feature type="compositionally biased region" description="Low complexity" evidence="7">
    <location>
        <begin position="8"/>
        <end position="23"/>
    </location>
</feature>
<evidence type="ECO:0000256" key="1">
    <source>
        <dbReference type="ARBA" id="ARBA00001163"/>
    </source>
</evidence>
<evidence type="ECO:0000256" key="5">
    <source>
        <dbReference type="ARBA" id="ARBA00022793"/>
    </source>
</evidence>
<gene>
    <name evidence="9" type="ORF">Strvi_8614</name>
</gene>
<proteinExistence type="predicted"/>
<dbReference type="eggNOG" id="COG3195">
    <property type="taxonomic scope" value="Bacteria"/>
</dbReference>
<dbReference type="GO" id="GO:0006144">
    <property type="term" value="P:purine nucleobase metabolic process"/>
    <property type="evidence" value="ECO:0007669"/>
    <property type="project" value="UniProtKB-KW"/>
</dbReference>
<evidence type="ECO:0000313" key="9">
    <source>
        <dbReference type="EMBL" id="AEM87922.1"/>
    </source>
</evidence>
<dbReference type="Proteomes" id="UP000008703">
    <property type="component" value="Chromosome"/>
</dbReference>
<accession>G2P1H3</accession>
<dbReference type="InterPro" id="IPR018020">
    <property type="entry name" value="OHCU_decarboxylase"/>
</dbReference>
<dbReference type="AlphaFoldDB" id="G2P1H3"/>
<keyword evidence="5" id="KW-0210">Decarboxylase</keyword>
<evidence type="ECO:0000256" key="3">
    <source>
        <dbReference type="ARBA" id="ARBA00012257"/>
    </source>
</evidence>
<dbReference type="Gene3D" id="1.10.3330.10">
    <property type="entry name" value="Oxo-4-hydroxy-4-carboxy-5-ureidoimidazoline decarboxylase"/>
    <property type="match status" value="1"/>
</dbReference>
<keyword evidence="4" id="KW-0659">Purine metabolism</keyword>
<evidence type="ECO:0000259" key="8">
    <source>
        <dbReference type="Pfam" id="PF09349"/>
    </source>
</evidence>
<evidence type="ECO:0000256" key="2">
    <source>
        <dbReference type="ARBA" id="ARBA00004754"/>
    </source>
</evidence>
<keyword evidence="6" id="KW-0456">Lyase</keyword>
<dbReference type="KEGG" id="svl:Strvi_8614"/>
<sequence>MSEESTLSRSRPMSRSMSGSRAAASRLDRLNTATADAAEAALLACCGSRRWARLIAAHRPYPDLEALLAAGDEASYDLTPADLDEALADESVVGHELPPAESLGSLAAHTALQAAHDAYERRFGHVFVICLDGLRREERLDRLLTGIRNRLGNERERERDNTAEELRRIARGRLVRLAANTSRSPDVPGFRIA</sequence>
<dbReference type="GO" id="GO:0019628">
    <property type="term" value="P:urate catabolic process"/>
    <property type="evidence" value="ECO:0007669"/>
    <property type="project" value="TreeGrafter"/>
</dbReference>
<feature type="region of interest" description="Disordered" evidence="7">
    <location>
        <begin position="1"/>
        <end position="23"/>
    </location>
</feature>
<keyword evidence="10" id="KW-1185">Reference proteome</keyword>
<name>G2P1H3_STRV4</name>
<protein>
    <recommendedName>
        <fullName evidence="3">2-oxo-4-hydroxy-4-carboxy-5-ureidoimidazoline decarboxylase</fullName>
        <ecNumber evidence="3">4.1.1.97</ecNumber>
    </recommendedName>
</protein>
<dbReference type="NCBIfam" id="NF010372">
    <property type="entry name" value="PRK13798.1"/>
    <property type="match status" value="1"/>
</dbReference>
<evidence type="ECO:0000256" key="7">
    <source>
        <dbReference type="SAM" id="MobiDB-lite"/>
    </source>
</evidence>
<organism evidence="9 10">
    <name type="scientific">Streptomyces violaceusniger (strain Tu 4113)</name>
    <dbReference type="NCBI Taxonomy" id="653045"/>
    <lineage>
        <taxon>Bacteria</taxon>
        <taxon>Bacillati</taxon>
        <taxon>Actinomycetota</taxon>
        <taxon>Actinomycetes</taxon>
        <taxon>Kitasatosporales</taxon>
        <taxon>Streptomycetaceae</taxon>
        <taxon>Streptomyces</taxon>
        <taxon>Streptomyces violaceusniger group</taxon>
    </lineage>
</organism>
<dbReference type="EC" id="4.1.1.97" evidence="3"/>
<dbReference type="PANTHER" id="PTHR43466">
    <property type="entry name" value="2-OXO-4-HYDROXY-4-CARBOXY-5-UREIDOIMIDAZOLINE DECARBOXYLASE-RELATED"/>
    <property type="match status" value="1"/>
</dbReference>
<evidence type="ECO:0000256" key="6">
    <source>
        <dbReference type="ARBA" id="ARBA00023239"/>
    </source>
</evidence>
<dbReference type="PANTHER" id="PTHR43466:SF1">
    <property type="entry name" value="2-OXO-4-HYDROXY-4-CARBOXY-5-UREIDOIMIDAZOLINE DECARBOXYLASE-RELATED"/>
    <property type="match status" value="1"/>
</dbReference>
<dbReference type="InterPro" id="IPR036778">
    <property type="entry name" value="OHCU_decarboxylase_sf"/>
</dbReference>
<evidence type="ECO:0000313" key="10">
    <source>
        <dbReference type="Proteomes" id="UP000008703"/>
    </source>
</evidence>
<comment type="catalytic activity">
    <reaction evidence="1">
        <text>5-hydroxy-2-oxo-4-ureido-2,5-dihydro-1H-imidazole-5-carboxylate + H(+) = (S)-allantoin + CO2</text>
        <dbReference type="Rhea" id="RHEA:26301"/>
        <dbReference type="ChEBI" id="CHEBI:15378"/>
        <dbReference type="ChEBI" id="CHEBI:15678"/>
        <dbReference type="ChEBI" id="CHEBI:16526"/>
        <dbReference type="ChEBI" id="CHEBI:58639"/>
        <dbReference type="EC" id="4.1.1.97"/>
    </reaction>
</comment>
<reference evidence="9" key="1">
    <citation type="submission" date="2011-08" db="EMBL/GenBank/DDBJ databases">
        <title>Complete sequence of chromosome of Streptomyces violaceusniger Tu 4113.</title>
        <authorList>
            <consortium name="US DOE Joint Genome Institute"/>
            <person name="Lucas S."/>
            <person name="Han J."/>
            <person name="Lapidus A."/>
            <person name="Cheng J.-F."/>
            <person name="Goodwin L."/>
            <person name="Pitluck S."/>
            <person name="Peters L."/>
            <person name="Ivanova N."/>
            <person name="Daligault H."/>
            <person name="Detter J.C."/>
            <person name="Han C."/>
            <person name="Tapia R."/>
            <person name="Land M."/>
            <person name="Hauser L."/>
            <person name="Kyrpides N."/>
            <person name="Ivanova N."/>
            <person name="Pagani I."/>
            <person name="Hagen A."/>
            <person name="Katz L."/>
            <person name="Fiedler H.-P."/>
            <person name="Keasling J."/>
            <person name="Fortman J."/>
            <person name="Woyke T."/>
        </authorList>
    </citation>
    <scope>NUCLEOTIDE SEQUENCE [LARGE SCALE GENOMIC DNA]</scope>
    <source>
        <strain evidence="9">Tu 4113</strain>
    </source>
</reference>
<dbReference type="Pfam" id="PF09349">
    <property type="entry name" value="OHCU_decarbox"/>
    <property type="match status" value="1"/>
</dbReference>
<dbReference type="HOGENOM" id="CLU_092522_2_0_11"/>
<comment type="pathway">
    <text evidence="2">Purine metabolism; urate degradation; (S)-allantoin from urate: step 3/3.</text>
</comment>